<dbReference type="InParanoid" id="A0A1Q3B3Y4"/>
<dbReference type="InterPro" id="IPR025486">
    <property type="entry name" value="DUF4378"/>
</dbReference>
<dbReference type="AlphaFoldDB" id="A0A1Q3B3Y4"/>
<feature type="domain" description="DUF4378" evidence="3">
    <location>
        <begin position="812"/>
        <end position="962"/>
    </location>
</feature>
<protein>
    <submittedName>
        <fullName evidence="5">DUF3741 domain-containing protein/DUF4378 domain-containing protein/VARLMGL domain-containing protein</fullName>
    </submittedName>
</protein>
<feature type="compositionally biased region" description="Polar residues" evidence="1">
    <location>
        <begin position="689"/>
        <end position="704"/>
    </location>
</feature>
<evidence type="ECO:0000259" key="4">
    <source>
        <dbReference type="Pfam" id="PF14383"/>
    </source>
</evidence>
<dbReference type="Pfam" id="PF14383">
    <property type="entry name" value="VARLMGL"/>
    <property type="match status" value="1"/>
</dbReference>
<evidence type="ECO:0000256" key="1">
    <source>
        <dbReference type="SAM" id="MobiDB-lite"/>
    </source>
</evidence>
<accession>A0A1Q3B3Y4</accession>
<dbReference type="STRING" id="3775.A0A1Q3B3Y4"/>
<reference evidence="6" key="1">
    <citation type="submission" date="2016-04" db="EMBL/GenBank/DDBJ databases">
        <title>Cephalotus genome sequencing.</title>
        <authorList>
            <person name="Fukushima K."/>
            <person name="Hasebe M."/>
            <person name="Fang X."/>
        </authorList>
    </citation>
    <scope>NUCLEOTIDE SEQUENCE [LARGE SCALE GENOMIC DNA]</scope>
    <source>
        <strain evidence="6">cv. St1</strain>
    </source>
</reference>
<feature type="domain" description="DUF3741" evidence="2">
    <location>
        <begin position="191"/>
        <end position="235"/>
    </location>
</feature>
<keyword evidence="6" id="KW-1185">Reference proteome</keyword>
<dbReference type="PANTHER" id="PTHR46836">
    <property type="entry name" value="AFADIN"/>
    <property type="match status" value="1"/>
</dbReference>
<dbReference type="PANTHER" id="PTHR46836:SF8">
    <property type="entry name" value="AFADIN"/>
    <property type="match status" value="1"/>
</dbReference>
<feature type="region of interest" description="Disordered" evidence="1">
    <location>
        <begin position="260"/>
        <end position="296"/>
    </location>
</feature>
<feature type="compositionally biased region" description="Polar residues" evidence="1">
    <location>
        <begin position="437"/>
        <end position="454"/>
    </location>
</feature>
<feature type="region of interest" description="Disordered" evidence="1">
    <location>
        <begin position="674"/>
        <end position="710"/>
    </location>
</feature>
<evidence type="ECO:0000259" key="3">
    <source>
        <dbReference type="Pfam" id="PF14309"/>
    </source>
</evidence>
<dbReference type="InterPro" id="IPR022212">
    <property type="entry name" value="DUF3741"/>
</dbReference>
<feature type="region of interest" description="Disordered" evidence="1">
    <location>
        <begin position="1"/>
        <end position="25"/>
    </location>
</feature>
<dbReference type="Proteomes" id="UP000187406">
    <property type="component" value="Unassembled WGS sequence"/>
</dbReference>
<dbReference type="OrthoDB" id="1925259at2759"/>
<feature type="compositionally biased region" description="Basic and acidic residues" evidence="1">
    <location>
        <begin position="595"/>
        <end position="604"/>
    </location>
</feature>
<organism evidence="5 6">
    <name type="scientific">Cephalotus follicularis</name>
    <name type="common">Albany pitcher plant</name>
    <dbReference type="NCBI Taxonomy" id="3775"/>
    <lineage>
        <taxon>Eukaryota</taxon>
        <taxon>Viridiplantae</taxon>
        <taxon>Streptophyta</taxon>
        <taxon>Embryophyta</taxon>
        <taxon>Tracheophyta</taxon>
        <taxon>Spermatophyta</taxon>
        <taxon>Magnoliopsida</taxon>
        <taxon>eudicotyledons</taxon>
        <taxon>Gunneridae</taxon>
        <taxon>Pentapetalae</taxon>
        <taxon>rosids</taxon>
        <taxon>fabids</taxon>
        <taxon>Oxalidales</taxon>
        <taxon>Cephalotaceae</taxon>
        <taxon>Cephalotus</taxon>
    </lineage>
</organism>
<evidence type="ECO:0000313" key="6">
    <source>
        <dbReference type="Proteomes" id="UP000187406"/>
    </source>
</evidence>
<feature type="compositionally biased region" description="Low complexity" evidence="1">
    <location>
        <begin position="455"/>
        <end position="464"/>
    </location>
</feature>
<feature type="compositionally biased region" description="Basic residues" evidence="1">
    <location>
        <begin position="606"/>
        <end position="615"/>
    </location>
</feature>
<evidence type="ECO:0000259" key="2">
    <source>
        <dbReference type="Pfam" id="PF12552"/>
    </source>
</evidence>
<feature type="compositionally biased region" description="Basic residues" evidence="1">
    <location>
        <begin position="284"/>
        <end position="294"/>
    </location>
</feature>
<name>A0A1Q3B3Y4_CEPFO</name>
<dbReference type="FunCoup" id="A0A1Q3B3Y4">
    <property type="interactions" value="1321"/>
</dbReference>
<dbReference type="Pfam" id="PF12552">
    <property type="entry name" value="DUF3741"/>
    <property type="match status" value="1"/>
</dbReference>
<sequence>MEVNPLRRSKITSIANRSPDDSVALPEGNGQVQKLGHLPKLATDFSTCNSGTKDQDSVTFELGARSSNRAVGTPMKKLLAAEMSRETEPKKRSPSIIARLMGLDVLPPQQPAHKPHKRSTENYQQRMISVDKAQRSIATSGRRSFKKSSKEEQEFKDVFEVLDASNVENSSFSSQGTANSNQTEAEMAFIRQKFMDAKRLSTDEKLQDLKEFHDALEVLDSNKDLLLKYLQHPDSLFAKHLHDLQGAHPQSLCGRTLAMRSSHAPQTGHSGLRQKTETETPWKNHSKSPQKRHAGLVSDSYSRLAALDAHKSSKAQLDGKADISVAPTRIVVLKPNLGKNATRTTSSTCSSYGFQSDCSKRTELPGITNREVDIGLKKKVPEDVGLSRHNSRESREMAKEITRQMRESFSSGSMKFSASRFRGFEGDECSRDRSAIETANLTSRGNMDRNNGYRSSSSLSTESSVSREAKKRLSERWIMTHKSQDVRMVNRGSTLGEMLAIPDRDVRPENMDPLIVARLGSNCGSAGWVEPLGISSRDGWKDGCISELSRSRSLPASSTAFGSPKASFHRKTFYDDRYMMPKDATKRGRKKSLRRNSDQRESQICRKSKSSHKNSRSLDTSPEIHFSHSQVESNFKKDMPSENLIVSETSFSLVTDRMSVPEMDVGHLNITMSSESPIQDSADPMLASSDLSTGGLYNSSSQEQSDGKSEEVLLHHPVSDLKSPSSSKEADQPSPVSILEAPFTDDLSSSSECFESLSADLHGLRMQLQLLKLESEIYEEGFMQISSDEDAGEGSVGFPEYKGINRVEENWELSYIVDVLIDSGLNNADPDKFLVTRHSPECPVSPSVFEELEKKYSQLNSWSKSDRKLMFDRINMNLLMIYCQFTDPHPWVKLATRIGPKLSRNGLEDTLHRLLLSQDKEAKKDLLEKDLERESQWLELRDDIDVIGRDIERFLIDDLVAELVAV</sequence>
<proteinExistence type="predicted"/>
<gene>
    <name evidence="5" type="ORF">CFOL_v3_06193</name>
</gene>
<feature type="region of interest" description="Disordered" evidence="1">
    <location>
        <begin position="579"/>
        <end position="635"/>
    </location>
</feature>
<dbReference type="InterPro" id="IPR032795">
    <property type="entry name" value="DUF3741-assoc"/>
</dbReference>
<feature type="region of interest" description="Disordered" evidence="1">
    <location>
        <begin position="435"/>
        <end position="467"/>
    </location>
</feature>
<comment type="caution">
    <text evidence="5">The sequence shown here is derived from an EMBL/GenBank/DDBJ whole genome shotgun (WGS) entry which is preliminary data.</text>
</comment>
<evidence type="ECO:0000313" key="5">
    <source>
        <dbReference type="EMBL" id="GAV62670.1"/>
    </source>
</evidence>
<dbReference type="Pfam" id="PF14309">
    <property type="entry name" value="DUF4378"/>
    <property type="match status" value="1"/>
</dbReference>
<dbReference type="EMBL" id="BDDD01000268">
    <property type="protein sequence ID" value="GAV62670.1"/>
    <property type="molecule type" value="Genomic_DNA"/>
</dbReference>
<feature type="domain" description="DUF3741" evidence="4">
    <location>
        <begin position="87"/>
        <end position="110"/>
    </location>
</feature>